<reference evidence="2" key="2">
    <citation type="journal article" date="2021" name="Microbiome">
        <title>Successional dynamics and alternative stable states in a saline activated sludge microbial community over 9 years.</title>
        <authorList>
            <person name="Wang Y."/>
            <person name="Ye J."/>
            <person name="Ju F."/>
            <person name="Liu L."/>
            <person name="Boyd J.A."/>
            <person name="Deng Y."/>
            <person name="Parks D.H."/>
            <person name="Jiang X."/>
            <person name="Yin X."/>
            <person name="Woodcroft B.J."/>
            <person name="Tyson G.W."/>
            <person name="Hugenholtz P."/>
            <person name="Polz M.F."/>
            <person name="Zhang T."/>
        </authorList>
    </citation>
    <scope>NUCLEOTIDE SEQUENCE</scope>
    <source>
        <strain evidence="2">HKST-UBA09</strain>
    </source>
</reference>
<dbReference type="EMBL" id="JAGQLF010000022">
    <property type="protein sequence ID" value="MCA9386878.1"/>
    <property type="molecule type" value="Genomic_DNA"/>
</dbReference>
<dbReference type="Proteomes" id="UP000714915">
    <property type="component" value="Unassembled WGS sequence"/>
</dbReference>
<evidence type="ECO:0000313" key="2">
    <source>
        <dbReference type="EMBL" id="MCA9386878.1"/>
    </source>
</evidence>
<feature type="transmembrane region" description="Helical" evidence="1">
    <location>
        <begin position="157"/>
        <end position="174"/>
    </location>
</feature>
<dbReference type="AlphaFoldDB" id="A0A955RM10"/>
<gene>
    <name evidence="2" type="ORF">KC669_02470</name>
</gene>
<feature type="transmembrane region" description="Helical" evidence="1">
    <location>
        <begin position="114"/>
        <end position="137"/>
    </location>
</feature>
<keyword evidence="1" id="KW-1133">Transmembrane helix</keyword>
<reference evidence="2" key="1">
    <citation type="submission" date="2020-04" db="EMBL/GenBank/DDBJ databases">
        <authorList>
            <person name="Zhang T."/>
        </authorList>
    </citation>
    <scope>NUCLEOTIDE SEQUENCE</scope>
    <source>
        <strain evidence="2">HKST-UBA09</strain>
    </source>
</reference>
<organism evidence="2 3">
    <name type="scientific">Candidatus Dojkabacteria bacterium</name>
    <dbReference type="NCBI Taxonomy" id="2099670"/>
    <lineage>
        <taxon>Bacteria</taxon>
        <taxon>Candidatus Dojkabacteria</taxon>
    </lineage>
</organism>
<evidence type="ECO:0000256" key="1">
    <source>
        <dbReference type="SAM" id="Phobius"/>
    </source>
</evidence>
<comment type="caution">
    <text evidence="2">The sequence shown here is derived from an EMBL/GenBank/DDBJ whole genome shotgun (WGS) entry which is preliminary data.</text>
</comment>
<proteinExistence type="predicted"/>
<name>A0A955RM10_9BACT</name>
<keyword evidence="1" id="KW-0812">Transmembrane</keyword>
<feature type="transmembrane region" description="Helical" evidence="1">
    <location>
        <begin position="71"/>
        <end position="93"/>
    </location>
</feature>
<feature type="transmembrane region" description="Helical" evidence="1">
    <location>
        <begin position="12"/>
        <end position="29"/>
    </location>
</feature>
<evidence type="ECO:0000313" key="3">
    <source>
        <dbReference type="Proteomes" id="UP000714915"/>
    </source>
</evidence>
<protein>
    <submittedName>
        <fullName evidence="2">YggT family protein</fullName>
    </submittedName>
</protein>
<accession>A0A955RM10</accession>
<keyword evidence="1" id="KW-0472">Membrane</keyword>
<sequence>MDRVKDLIIKMFYSILGVIVAFILVRFLLDQIELNEENAIIAFLINVTDGFVAPFAEIIPSSYNFPLVLDAGFAVLIYITWGTVLVLFIAAFLQESKKEIVKDSTDAIFKFVESLLVLRLVFDFFALNADTPFVKLITNSTTWAEGLIESSFLGERMSISVLLMLFIIVIFDLITERIIEMIVSESKSE</sequence>